<sequence>PYLYNSTQKSLYEQKAIKQLIASA</sequence>
<feature type="non-terminal residue" evidence="1">
    <location>
        <position position="1"/>
    </location>
</feature>
<comment type="caution">
    <text evidence="1">The sequence shown here is derived from an EMBL/GenBank/DDBJ whole genome shotgun (WGS) entry which is preliminary data.</text>
</comment>
<protein>
    <submittedName>
        <fullName evidence="1">Uncharacterized protein</fullName>
    </submittedName>
</protein>
<name>Q1YZP9_9GAMM</name>
<evidence type="ECO:0000313" key="2">
    <source>
        <dbReference type="Proteomes" id="UP000003789"/>
    </source>
</evidence>
<organism evidence="1 2">
    <name type="scientific">Photobacterium profundum 3TCK</name>
    <dbReference type="NCBI Taxonomy" id="314280"/>
    <lineage>
        <taxon>Bacteria</taxon>
        <taxon>Pseudomonadati</taxon>
        <taxon>Pseudomonadota</taxon>
        <taxon>Gammaproteobacteria</taxon>
        <taxon>Vibrionales</taxon>
        <taxon>Vibrionaceae</taxon>
        <taxon>Photobacterium</taxon>
    </lineage>
</organism>
<gene>
    <name evidence="1" type="ORF">P3TCK_22844</name>
</gene>
<dbReference type="AlphaFoldDB" id="Q1YZP9"/>
<proteinExistence type="predicted"/>
<accession>Q1YZP9</accession>
<reference evidence="1 2" key="1">
    <citation type="submission" date="2006-03" db="EMBL/GenBank/DDBJ databases">
        <authorList>
            <person name="Bartlett D.H."/>
            <person name="Valle G."/>
            <person name="Lauro F.M."/>
            <person name="Vezzi A."/>
            <person name="Simonato F."/>
            <person name="Eloe E."/>
            <person name="Vitulo N."/>
            <person name="Stratton T.K."/>
            <person name="D'angelo M."/>
            <person name="Ferriera S."/>
            <person name="Johnson J."/>
            <person name="Kravitz S."/>
            <person name="Beeson K."/>
            <person name="Sutton G."/>
            <person name="Rogers Y."/>
            <person name="Friedman R."/>
            <person name="Frazier M."/>
            <person name="Venter J.C."/>
        </authorList>
    </citation>
    <scope>NUCLEOTIDE SEQUENCE [LARGE SCALE GENOMIC DNA]</scope>
    <source>
        <strain evidence="1 2">3TCK</strain>
    </source>
</reference>
<dbReference type="Proteomes" id="UP000003789">
    <property type="component" value="Unassembled WGS sequence"/>
</dbReference>
<dbReference type="EMBL" id="AAPH01000030">
    <property type="protein sequence ID" value="EAS41678.1"/>
    <property type="molecule type" value="Genomic_DNA"/>
</dbReference>
<dbReference type="HOGENOM" id="CLU_3420157_0_0_6"/>
<evidence type="ECO:0000313" key="1">
    <source>
        <dbReference type="EMBL" id="EAS41678.1"/>
    </source>
</evidence>